<organism evidence="8 9">
    <name type="scientific">Natronomicrosphaera hydrolytica</name>
    <dbReference type="NCBI Taxonomy" id="3242702"/>
    <lineage>
        <taxon>Bacteria</taxon>
        <taxon>Pseudomonadati</taxon>
        <taxon>Planctomycetota</taxon>
        <taxon>Phycisphaerae</taxon>
        <taxon>Phycisphaerales</taxon>
        <taxon>Phycisphaeraceae</taxon>
        <taxon>Natronomicrosphaera</taxon>
    </lineage>
</organism>
<keyword evidence="5 6" id="KW-0472">Membrane</keyword>
<dbReference type="Pfam" id="PF00535">
    <property type="entry name" value="Glycos_transf_2"/>
    <property type="match status" value="1"/>
</dbReference>
<proteinExistence type="predicted"/>
<comment type="caution">
    <text evidence="8">The sequence shown here is derived from an EMBL/GenBank/DDBJ whole genome shotgun (WGS) entry which is preliminary data.</text>
</comment>
<evidence type="ECO:0000256" key="1">
    <source>
        <dbReference type="ARBA" id="ARBA00004236"/>
    </source>
</evidence>
<feature type="transmembrane region" description="Helical" evidence="6">
    <location>
        <begin position="203"/>
        <end position="223"/>
    </location>
</feature>
<dbReference type="InterPro" id="IPR001173">
    <property type="entry name" value="Glyco_trans_2-like"/>
</dbReference>
<comment type="subcellular location">
    <subcellularLocation>
        <location evidence="1">Cell membrane</location>
    </subcellularLocation>
</comment>
<keyword evidence="9" id="KW-1185">Reference proteome</keyword>
<evidence type="ECO:0000256" key="4">
    <source>
        <dbReference type="ARBA" id="ARBA00022679"/>
    </source>
</evidence>
<keyword evidence="6" id="KW-1133">Transmembrane helix</keyword>
<dbReference type="PANTHER" id="PTHR43646">
    <property type="entry name" value="GLYCOSYLTRANSFERASE"/>
    <property type="match status" value="1"/>
</dbReference>
<evidence type="ECO:0000259" key="7">
    <source>
        <dbReference type="Pfam" id="PF00535"/>
    </source>
</evidence>
<evidence type="ECO:0000256" key="6">
    <source>
        <dbReference type="SAM" id="Phobius"/>
    </source>
</evidence>
<evidence type="ECO:0000256" key="3">
    <source>
        <dbReference type="ARBA" id="ARBA00022676"/>
    </source>
</evidence>
<gene>
    <name evidence="8" type="ORF">ACERK3_09955</name>
</gene>
<accession>A0ABV4U4U4</accession>
<dbReference type="SUPFAM" id="SSF53448">
    <property type="entry name" value="Nucleotide-diphospho-sugar transferases"/>
    <property type="match status" value="1"/>
</dbReference>
<evidence type="ECO:0000256" key="5">
    <source>
        <dbReference type="ARBA" id="ARBA00023136"/>
    </source>
</evidence>
<dbReference type="PANTHER" id="PTHR43646:SF2">
    <property type="entry name" value="GLYCOSYLTRANSFERASE 2-LIKE DOMAIN-CONTAINING PROTEIN"/>
    <property type="match status" value="1"/>
</dbReference>
<dbReference type="GO" id="GO:0016757">
    <property type="term" value="F:glycosyltransferase activity"/>
    <property type="evidence" value="ECO:0007669"/>
    <property type="project" value="UniProtKB-KW"/>
</dbReference>
<dbReference type="EC" id="2.4.-.-" evidence="8"/>
<dbReference type="InterPro" id="IPR029044">
    <property type="entry name" value="Nucleotide-diphossugar_trans"/>
</dbReference>
<reference evidence="8 9" key="1">
    <citation type="submission" date="2024-08" db="EMBL/GenBank/DDBJ databases">
        <title>Whole-genome sequencing of halo(alkali)philic microorganisms from hypersaline lakes.</title>
        <authorList>
            <person name="Sorokin D.Y."/>
            <person name="Merkel A.Y."/>
            <person name="Messina E."/>
            <person name="Yakimov M."/>
        </authorList>
    </citation>
    <scope>NUCLEOTIDE SEQUENCE [LARGE SCALE GENOMIC DNA]</scope>
    <source>
        <strain evidence="8 9">AB-hyl4</strain>
    </source>
</reference>
<name>A0ABV4U4U4_9BACT</name>
<keyword evidence="6" id="KW-0812">Transmembrane</keyword>
<evidence type="ECO:0000313" key="8">
    <source>
        <dbReference type="EMBL" id="MFA9478618.1"/>
    </source>
</evidence>
<evidence type="ECO:0000313" key="9">
    <source>
        <dbReference type="Proteomes" id="UP001575105"/>
    </source>
</evidence>
<keyword evidence="2" id="KW-1003">Cell membrane</keyword>
<keyword evidence="3 8" id="KW-0328">Glycosyltransferase</keyword>
<dbReference type="Gene3D" id="3.90.550.10">
    <property type="entry name" value="Spore Coat Polysaccharide Biosynthesis Protein SpsA, Chain A"/>
    <property type="match status" value="1"/>
</dbReference>
<sequence>MTMDKPTISFIIPAHNEQALLGEAIASIHEAAAALDEPYEVIVVDDDSTDATAAVAREQGAAVVSVQLRHIAAVRNAGAAAAAGDWLVFLDADTRLDRAVMEAFREARAAGAVAGGAVVRFDVDMPWGVRMGLGWWNLTSRVMRWAAGCFVFATREAFDAAGGFDERFYASEEIHLSGALKRQGRMVILSSPVTTSSRKFETWSLWSYIKLAMLSVLTFGYVLKKRDRLQQWYGRQREQ</sequence>
<dbReference type="EMBL" id="JBGUBD010000005">
    <property type="protein sequence ID" value="MFA9478618.1"/>
    <property type="molecule type" value="Genomic_DNA"/>
</dbReference>
<evidence type="ECO:0000256" key="2">
    <source>
        <dbReference type="ARBA" id="ARBA00022475"/>
    </source>
</evidence>
<dbReference type="RefSeq" id="WP_425345544.1">
    <property type="nucleotide sequence ID" value="NZ_JBGUBD010000005.1"/>
</dbReference>
<protein>
    <submittedName>
        <fullName evidence="8">Glycosyltransferase</fullName>
        <ecNumber evidence="8">2.4.-.-</ecNumber>
    </submittedName>
</protein>
<dbReference type="Proteomes" id="UP001575105">
    <property type="component" value="Unassembled WGS sequence"/>
</dbReference>
<keyword evidence="4 8" id="KW-0808">Transferase</keyword>
<feature type="domain" description="Glycosyltransferase 2-like" evidence="7">
    <location>
        <begin position="9"/>
        <end position="135"/>
    </location>
</feature>